<evidence type="ECO:0000313" key="3">
    <source>
        <dbReference type="Proteomes" id="UP000259273"/>
    </source>
</evidence>
<dbReference type="Proteomes" id="UP000259273">
    <property type="component" value="Unassembled WGS sequence"/>
</dbReference>
<dbReference type="Pfam" id="PF11769">
    <property type="entry name" value="DUF3313"/>
    <property type="match status" value="1"/>
</dbReference>
<dbReference type="AlphaFoldDB" id="A0A3C1KLQ3"/>
<protein>
    <submittedName>
        <fullName evidence="2">DUF3313 domain-containing protein</fullName>
    </submittedName>
</protein>
<evidence type="ECO:0000313" key="2">
    <source>
        <dbReference type="EMBL" id="HAN27146.1"/>
    </source>
</evidence>
<reference evidence="2 3" key="1">
    <citation type="journal article" date="2018" name="Nat. Biotechnol.">
        <title>A standardized bacterial taxonomy based on genome phylogeny substantially revises the tree of life.</title>
        <authorList>
            <person name="Parks D.H."/>
            <person name="Chuvochina M."/>
            <person name="Waite D.W."/>
            <person name="Rinke C."/>
            <person name="Skarshewski A."/>
            <person name="Chaumeil P.A."/>
            <person name="Hugenholtz P."/>
        </authorList>
    </citation>
    <scope>NUCLEOTIDE SEQUENCE [LARGE SCALE GENOMIC DNA]</scope>
    <source>
        <strain evidence="2">UBA9158</strain>
    </source>
</reference>
<dbReference type="PROSITE" id="PS51257">
    <property type="entry name" value="PROKAR_LIPOPROTEIN"/>
    <property type="match status" value="1"/>
</dbReference>
<name>A0A3C1KLQ3_9GAMM</name>
<dbReference type="STRING" id="1121937.GCA_000423125_00303"/>
<proteinExistence type="predicted"/>
<sequence>MERLMSRLTISVIMLAAVVLAGCATTPEVTDDGLVQADGHRFADVYVRPGADLAHYQHLQVADCEVAFRKNWLRDQNRDSRSVTTRLRQEDADRIRSDMAAACDEQFRAALLKPPAYSLVDAPQEGEDTLILQPAIVNLDINAPDVQSSARVRSYTTSAGEMTLVLELVDGVTGEVQARVVDRRRGIDQGMLQWTSSVTNRAEFNRILKRWADLLRDSFDRVRAGPDAA</sequence>
<keyword evidence="1" id="KW-0732">Signal</keyword>
<gene>
    <name evidence="2" type="ORF">DCP75_05405</name>
</gene>
<dbReference type="EMBL" id="DMND01000077">
    <property type="protein sequence ID" value="HAN27146.1"/>
    <property type="molecule type" value="Genomic_DNA"/>
</dbReference>
<accession>A0A3C1KLQ3</accession>
<feature type="signal peptide" evidence="1">
    <location>
        <begin position="1"/>
        <end position="21"/>
    </location>
</feature>
<dbReference type="InterPro" id="IPR021747">
    <property type="entry name" value="DUF3313"/>
</dbReference>
<comment type="caution">
    <text evidence="2">The sequence shown here is derived from an EMBL/GenBank/DDBJ whole genome shotgun (WGS) entry which is preliminary data.</text>
</comment>
<feature type="chain" id="PRO_5017569444" evidence="1">
    <location>
        <begin position="22"/>
        <end position="229"/>
    </location>
</feature>
<organism evidence="2 3">
    <name type="scientific">Haliea salexigens</name>
    <dbReference type="NCBI Taxonomy" id="287487"/>
    <lineage>
        <taxon>Bacteria</taxon>
        <taxon>Pseudomonadati</taxon>
        <taxon>Pseudomonadota</taxon>
        <taxon>Gammaproteobacteria</taxon>
        <taxon>Cellvibrionales</taxon>
        <taxon>Halieaceae</taxon>
        <taxon>Haliea</taxon>
    </lineage>
</organism>
<evidence type="ECO:0000256" key="1">
    <source>
        <dbReference type="SAM" id="SignalP"/>
    </source>
</evidence>